<comment type="caution">
    <text evidence="2">The sequence shown here is derived from an EMBL/GenBank/DDBJ whole genome shotgun (WGS) entry which is preliminary data.</text>
</comment>
<name>A0A9P6JEX0_9FUNG</name>
<dbReference type="AlphaFoldDB" id="A0A9P6JEX0"/>
<keyword evidence="3" id="KW-1185">Reference proteome</keyword>
<protein>
    <submittedName>
        <fullName evidence="2">Uncharacterized protein</fullName>
    </submittedName>
</protein>
<gene>
    <name evidence="2" type="ORF">BGZ65_012739</name>
</gene>
<accession>A0A9P6JEX0</accession>
<evidence type="ECO:0000313" key="3">
    <source>
        <dbReference type="Proteomes" id="UP000749646"/>
    </source>
</evidence>
<sequence length="85" mass="9634">MGESPLVPEIEGCLRDAVRQASDIKRQGQQLFGRYIETVFVSGELSTTDRDILHSICPSISSKVKREMDGHHQEDEEEAEETEEE</sequence>
<feature type="compositionally biased region" description="Basic and acidic residues" evidence="1">
    <location>
        <begin position="64"/>
        <end position="74"/>
    </location>
</feature>
<feature type="non-terminal residue" evidence="2">
    <location>
        <position position="85"/>
    </location>
</feature>
<proteinExistence type="predicted"/>
<dbReference type="EMBL" id="JAAAHW010005499">
    <property type="protein sequence ID" value="KAF9968272.1"/>
    <property type="molecule type" value="Genomic_DNA"/>
</dbReference>
<evidence type="ECO:0000313" key="2">
    <source>
        <dbReference type="EMBL" id="KAF9968272.1"/>
    </source>
</evidence>
<dbReference type="OrthoDB" id="2438613at2759"/>
<feature type="compositionally biased region" description="Acidic residues" evidence="1">
    <location>
        <begin position="75"/>
        <end position="85"/>
    </location>
</feature>
<dbReference type="Proteomes" id="UP000749646">
    <property type="component" value="Unassembled WGS sequence"/>
</dbReference>
<reference evidence="2" key="1">
    <citation type="journal article" date="2020" name="Fungal Divers.">
        <title>Resolving the Mortierellaceae phylogeny through synthesis of multi-gene phylogenetics and phylogenomics.</title>
        <authorList>
            <person name="Vandepol N."/>
            <person name="Liber J."/>
            <person name="Desiro A."/>
            <person name="Na H."/>
            <person name="Kennedy M."/>
            <person name="Barry K."/>
            <person name="Grigoriev I.V."/>
            <person name="Miller A.N."/>
            <person name="O'Donnell K."/>
            <person name="Stajich J.E."/>
            <person name="Bonito G."/>
        </authorList>
    </citation>
    <scope>NUCLEOTIDE SEQUENCE</scope>
    <source>
        <strain evidence="2">MES-2147</strain>
    </source>
</reference>
<organism evidence="2 3">
    <name type="scientific">Modicella reniformis</name>
    <dbReference type="NCBI Taxonomy" id="1440133"/>
    <lineage>
        <taxon>Eukaryota</taxon>
        <taxon>Fungi</taxon>
        <taxon>Fungi incertae sedis</taxon>
        <taxon>Mucoromycota</taxon>
        <taxon>Mortierellomycotina</taxon>
        <taxon>Mortierellomycetes</taxon>
        <taxon>Mortierellales</taxon>
        <taxon>Mortierellaceae</taxon>
        <taxon>Modicella</taxon>
    </lineage>
</organism>
<evidence type="ECO:0000256" key="1">
    <source>
        <dbReference type="SAM" id="MobiDB-lite"/>
    </source>
</evidence>
<feature type="region of interest" description="Disordered" evidence="1">
    <location>
        <begin position="62"/>
        <end position="85"/>
    </location>
</feature>